<accession>A0A2G8SJK1</accession>
<dbReference type="STRING" id="1077348.A0A2G8SJK1"/>
<evidence type="ECO:0000313" key="2">
    <source>
        <dbReference type="EMBL" id="PIL33728.1"/>
    </source>
</evidence>
<feature type="region of interest" description="Disordered" evidence="1">
    <location>
        <begin position="159"/>
        <end position="190"/>
    </location>
</feature>
<proteinExistence type="predicted"/>
<comment type="caution">
    <text evidence="2">The sequence shown here is derived from an EMBL/GenBank/DDBJ whole genome shotgun (WGS) entry which is preliminary data.</text>
</comment>
<dbReference type="OrthoDB" id="2930792at2759"/>
<feature type="compositionally biased region" description="Basic and acidic residues" evidence="1">
    <location>
        <begin position="159"/>
        <end position="169"/>
    </location>
</feature>
<dbReference type="EMBL" id="AYKW01000007">
    <property type="protein sequence ID" value="PIL33728.1"/>
    <property type="molecule type" value="Genomic_DNA"/>
</dbReference>
<evidence type="ECO:0000313" key="3">
    <source>
        <dbReference type="Proteomes" id="UP000230002"/>
    </source>
</evidence>
<protein>
    <submittedName>
        <fullName evidence="2">Uncharacterized protein</fullName>
    </submittedName>
</protein>
<keyword evidence="3" id="KW-1185">Reference proteome</keyword>
<dbReference type="AlphaFoldDB" id="A0A2G8SJK1"/>
<organism evidence="2 3">
    <name type="scientific">Ganoderma sinense ZZ0214-1</name>
    <dbReference type="NCBI Taxonomy" id="1077348"/>
    <lineage>
        <taxon>Eukaryota</taxon>
        <taxon>Fungi</taxon>
        <taxon>Dikarya</taxon>
        <taxon>Basidiomycota</taxon>
        <taxon>Agaricomycotina</taxon>
        <taxon>Agaricomycetes</taxon>
        <taxon>Polyporales</taxon>
        <taxon>Polyporaceae</taxon>
        <taxon>Ganoderma</taxon>
    </lineage>
</organism>
<dbReference type="Proteomes" id="UP000230002">
    <property type="component" value="Unassembled WGS sequence"/>
</dbReference>
<gene>
    <name evidence="2" type="ORF">GSI_04353</name>
</gene>
<reference evidence="2 3" key="1">
    <citation type="journal article" date="2015" name="Sci. Rep.">
        <title>Chromosome-level genome map provides insights into diverse defense mechanisms in the medicinal fungus Ganoderma sinense.</title>
        <authorList>
            <person name="Zhu Y."/>
            <person name="Xu J."/>
            <person name="Sun C."/>
            <person name="Zhou S."/>
            <person name="Xu H."/>
            <person name="Nelson D.R."/>
            <person name="Qian J."/>
            <person name="Song J."/>
            <person name="Luo H."/>
            <person name="Xiang L."/>
            <person name="Li Y."/>
            <person name="Xu Z."/>
            <person name="Ji A."/>
            <person name="Wang L."/>
            <person name="Lu S."/>
            <person name="Hayward A."/>
            <person name="Sun W."/>
            <person name="Li X."/>
            <person name="Schwartz D.C."/>
            <person name="Wang Y."/>
            <person name="Chen S."/>
        </authorList>
    </citation>
    <scope>NUCLEOTIDE SEQUENCE [LARGE SCALE GENOMIC DNA]</scope>
    <source>
        <strain evidence="2 3">ZZ0214-1</strain>
    </source>
</reference>
<evidence type="ECO:0000256" key="1">
    <source>
        <dbReference type="SAM" id="MobiDB-lite"/>
    </source>
</evidence>
<sequence length="279" mass="31508">MLIQYSPNPHCYAILRIDHLATVEHFPYPDIIDAAKKMQPKTYLVYLRNALSIPFPQDPWFPFIVVPVAPLQPPADGHFTPEMCIPIYPNASHPAGREPVHTELPFPYDNCYHWSNARGFNVRVRPRKNGYFDEDVAVRPRIRDEGELWRMVAADRTKVEEADAPDRPMETPLPATPVSIGPKPDTQEDCSSIQGGELGLAQDEPLENDLGEVDGQSCASDEVISEFQAIVGMGVFGTRLDNKDDYPLVDVWLELADHLKQEDIPDPRNFYAECDTLIQ</sequence>
<name>A0A2G8SJK1_9APHY</name>